<dbReference type="InterPro" id="IPR051198">
    <property type="entry name" value="BchE-like"/>
</dbReference>
<sequence>MYQFHNTGLPILMISAGMLQAKKVNNPAATWHRYLNYGLLGLATRLQEHGYSPRVFHGHFDEPLSFVQNLHAAGRLDTSAPILLSVPSSYALAWARKVCHAIKELRPSAKIVVGGRWVTADDGQWVRKQLPGIDLVVYGTADHFIHHLLDASNWQKVVQADMSIFPRIDAGQSEVLSRLDYRLLDGFDAFTPSFEVSRGCGRKCGFCAEGVVPLTTMKSAVALADEIEACQAVYGDASIRAFFEASFFSPSTDWISRLRNEFADRQISMKWRTETRVDNMAPSQVRELAKAGLRVLDLGLESASPQQLRHMKKTPNPTAYLRRASDLLKACRDEGVWAKVNVLLYPGEDQHSVSQTSEWLDQHADCIKGVSAGPLILYRYGQATCDFLNEIGSLGARPVSPGDLDSHGFTELHLSASMSHEDAVGAASALSRSVMSARDYFDLKSFSYFPRDLTFDQFSASLSERNQANLPFAISSARRCAADMALQ</sequence>
<dbReference type="CDD" id="cd01335">
    <property type="entry name" value="Radical_SAM"/>
    <property type="match status" value="1"/>
</dbReference>
<evidence type="ECO:0000259" key="6">
    <source>
        <dbReference type="SMART" id="SM00729"/>
    </source>
</evidence>
<dbReference type="Proteomes" id="UP000192505">
    <property type="component" value="Unassembled WGS sequence"/>
</dbReference>
<keyword evidence="2" id="KW-0949">S-adenosyl-L-methionine</keyword>
<dbReference type="InterPro" id="IPR023404">
    <property type="entry name" value="rSAM_horseshoe"/>
</dbReference>
<dbReference type="InterPro" id="IPR006638">
    <property type="entry name" value="Elp3/MiaA/NifB-like_rSAM"/>
</dbReference>
<dbReference type="Gene3D" id="3.40.50.280">
    <property type="entry name" value="Cobalamin-binding domain"/>
    <property type="match status" value="1"/>
</dbReference>
<evidence type="ECO:0000313" key="7">
    <source>
        <dbReference type="EMBL" id="OQW87334.1"/>
    </source>
</evidence>
<evidence type="ECO:0000256" key="1">
    <source>
        <dbReference type="ARBA" id="ARBA00001966"/>
    </source>
</evidence>
<dbReference type="SFLD" id="SFLDG01082">
    <property type="entry name" value="B12-binding_domain_containing"/>
    <property type="match status" value="1"/>
</dbReference>
<dbReference type="SMART" id="SM00729">
    <property type="entry name" value="Elp3"/>
    <property type="match status" value="1"/>
</dbReference>
<dbReference type="InterPro" id="IPR058240">
    <property type="entry name" value="rSAM_sf"/>
</dbReference>
<evidence type="ECO:0000313" key="8">
    <source>
        <dbReference type="Proteomes" id="UP000192505"/>
    </source>
</evidence>
<evidence type="ECO:0000256" key="3">
    <source>
        <dbReference type="ARBA" id="ARBA00022723"/>
    </source>
</evidence>
<proteinExistence type="predicted"/>
<evidence type="ECO:0000256" key="2">
    <source>
        <dbReference type="ARBA" id="ARBA00022691"/>
    </source>
</evidence>
<dbReference type="SUPFAM" id="SSF102114">
    <property type="entry name" value="Radical SAM enzymes"/>
    <property type="match status" value="1"/>
</dbReference>
<dbReference type="GO" id="GO:0003824">
    <property type="term" value="F:catalytic activity"/>
    <property type="evidence" value="ECO:0007669"/>
    <property type="project" value="InterPro"/>
</dbReference>
<dbReference type="GO" id="GO:0031419">
    <property type="term" value="F:cobalamin binding"/>
    <property type="evidence" value="ECO:0007669"/>
    <property type="project" value="InterPro"/>
</dbReference>
<dbReference type="Pfam" id="PF02310">
    <property type="entry name" value="B12-binding"/>
    <property type="match status" value="1"/>
</dbReference>
<keyword evidence="5" id="KW-0411">Iron-sulfur</keyword>
<dbReference type="Gene3D" id="3.80.30.20">
    <property type="entry name" value="tm_1862 like domain"/>
    <property type="match status" value="1"/>
</dbReference>
<keyword evidence="4" id="KW-0408">Iron</keyword>
<reference evidence="7 8" key="1">
    <citation type="submission" date="2017-01" db="EMBL/GenBank/DDBJ databases">
        <title>Novel large sulfur bacteria in the metagenomes of groundwater-fed chemosynthetic microbial mats in the Lake Huron basin.</title>
        <authorList>
            <person name="Sharrar A.M."/>
            <person name="Flood B.E."/>
            <person name="Bailey J.V."/>
            <person name="Jones D.S."/>
            <person name="Biddanda B."/>
            <person name="Ruberg S.A."/>
            <person name="Marcus D.N."/>
            <person name="Dick G.J."/>
        </authorList>
    </citation>
    <scope>NUCLEOTIDE SEQUENCE [LARGE SCALE GENOMIC DNA]</scope>
    <source>
        <strain evidence="7">A7</strain>
    </source>
</reference>
<dbReference type="InterPro" id="IPR007197">
    <property type="entry name" value="rSAM"/>
</dbReference>
<dbReference type="EMBL" id="MTEI01000009">
    <property type="protein sequence ID" value="OQW87334.1"/>
    <property type="molecule type" value="Genomic_DNA"/>
</dbReference>
<evidence type="ECO:0000256" key="5">
    <source>
        <dbReference type="ARBA" id="ARBA00023014"/>
    </source>
</evidence>
<dbReference type="GO" id="GO:0051536">
    <property type="term" value="F:iron-sulfur cluster binding"/>
    <property type="evidence" value="ECO:0007669"/>
    <property type="project" value="UniProtKB-KW"/>
</dbReference>
<dbReference type="AlphaFoldDB" id="A0A1W9KSI0"/>
<dbReference type="InterPro" id="IPR006158">
    <property type="entry name" value="Cobalamin-bd"/>
</dbReference>
<gene>
    <name evidence="7" type="ORF">BWK72_14105</name>
</gene>
<dbReference type="GO" id="GO:0046872">
    <property type="term" value="F:metal ion binding"/>
    <property type="evidence" value="ECO:0007669"/>
    <property type="project" value="UniProtKB-KW"/>
</dbReference>
<dbReference type="PANTHER" id="PTHR43409">
    <property type="entry name" value="ANAEROBIC MAGNESIUM-PROTOPORPHYRIN IX MONOMETHYL ESTER CYCLASE-RELATED"/>
    <property type="match status" value="1"/>
</dbReference>
<dbReference type="PANTHER" id="PTHR43409:SF4">
    <property type="entry name" value="RADICAL SAM SUPERFAMILY PROTEIN"/>
    <property type="match status" value="1"/>
</dbReference>
<accession>A0A1W9KSI0</accession>
<evidence type="ECO:0000256" key="4">
    <source>
        <dbReference type="ARBA" id="ARBA00023004"/>
    </source>
</evidence>
<dbReference type="SFLD" id="SFLDS00029">
    <property type="entry name" value="Radical_SAM"/>
    <property type="match status" value="1"/>
</dbReference>
<name>A0A1W9KSI0_9BURK</name>
<comment type="caution">
    <text evidence="7">The sequence shown here is derived from an EMBL/GenBank/DDBJ whole genome shotgun (WGS) entry which is preliminary data.</text>
</comment>
<dbReference type="Pfam" id="PF04055">
    <property type="entry name" value="Radical_SAM"/>
    <property type="match status" value="1"/>
</dbReference>
<comment type="cofactor">
    <cofactor evidence="1">
        <name>[4Fe-4S] cluster</name>
        <dbReference type="ChEBI" id="CHEBI:49883"/>
    </cofactor>
</comment>
<keyword evidence="3" id="KW-0479">Metal-binding</keyword>
<protein>
    <recommendedName>
        <fullName evidence="6">Elp3/MiaA/NifB-like radical SAM core domain-containing protein</fullName>
    </recommendedName>
</protein>
<organism evidence="7 8">
    <name type="scientific">Rhodoferax ferrireducens</name>
    <dbReference type="NCBI Taxonomy" id="192843"/>
    <lineage>
        <taxon>Bacteria</taxon>
        <taxon>Pseudomonadati</taxon>
        <taxon>Pseudomonadota</taxon>
        <taxon>Betaproteobacteria</taxon>
        <taxon>Burkholderiales</taxon>
        <taxon>Comamonadaceae</taxon>
        <taxon>Rhodoferax</taxon>
    </lineage>
</organism>
<feature type="domain" description="Elp3/MiaA/NifB-like radical SAM core" evidence="6">
    <location>
        <begin position="190"/>
        <end position="397"/>
    </location>
</feature>